<organism evidence="2 3">
    <name type="scientific">Dissophora globulifera</name>
    <dbReference type="NCBI Taxonomy" id="979702"/>
    <lineage>
        <taxon>Eukaryota</taxon>
        <taxon>Fungi</taxon>
        <taxon>Fungi incertae sedis</taxon>
        <taxon>Mucoromycota</taxon>
        <taxon>Mortierellomycotina</taxon>
        <taxon>Mortierellomycetes</taxon>
        <taxon>Mortierellales</taxon>
        <taxon>Mortierellaceae</taxon>
        <taxon>Dissophora</taxon>
    </lineage>
</organism>
<feature type="compositionally biased region" description="Low complexity" evidence="1">
    <location>
        <begin position="55"/>
        <end position="69"/>
    </location>
</feature>
<dbReference type="Proteomes" id="UP000738325">
    <property type="component" value="Unassembled WGS sequence"/>
</dbReference>
<dbReference type="AlphaFoldDB" id="A0A9P6QYQ3"/>
<keyword evidence="3" id="KW-1185">Reference proteome</keyword>
<dbReference type="EMBL" id="JAAAIP010001638">
    <property type="protein sequence ID" value="KAG0304993.1"/>
    <property type="molecule type" value="Genomic_DNA"/>
</dbReference>
<reference evidence="2" key="1">
    <citation type="journal article" date="2020" name="Fungal Divers.">
        <title>Resolving the Mortierellaceae phylogeny through synthesis of multi-gene phylogenetics and phylogenomics.</title>
        <authorList>
            <person name="Vandepol N."/>
            <person name="Liber J."/>
            <person name="Desiro A."/>
            <person name="Na H."/>
            <person name="Kennedy M."/>
            <person name="Barry K."/>
            <person name="Grigoriev I.V."/>
            <person name="Miller A.N."/>
            <person name="O'Donnell K."/>
            <person name="Stajich J.E."/>
            <person name="Bonito G."/>
        </authorList>
    </citation>
    <scope>NUCLEOTIDE SEQUENCE</scope>
    <source>
        <strain evidence="2">REB-010B</strain>
    </source>
</reference>
<feature type="non-terminal residue" evidence="2">
    <location>
        <position position="1"/>
    </location>
</feature>
<evidence type="ECO:0000313" key="2">
    <source>
        <dbReference type="EMBL" id="KAG0304993.1"/>
    </source>
</evidence>
<protein>
    <submittedName>
        <fullName evidence="2">Uncharacterized protein</fullName>
    </submittedName>
</protein>
<comment type="caution">
    <text evidence="2">The sequence shown here is derived from an EMBL/GenBank/DDBJ whole genome shotgun (WGS) entry which is preliminary data.</text>
</comment>
<feature type="region of interest" description="Disordered" evidence="1">
    <location>
        <begin position="269"/>
        <end position="327"/>
    </location>
</feature>
<feature type="region of interest" description="Disordered" evidence="1">
    <location>
        <begin position="26"/>
        <end position="126"/>
    </location>
</feature>
<dbReference type="OrthoDB" id="10374467at2759"/>
<name>A0A9P6QYQ3_9FUNG</name>
<accession>A0A9P6QYQ3</accession>
<feature type="compositionally biased region" description="Acidic residues" evidence="1">
    <location>
        <begin position="98"/>
        <end position="110"/>
    </location>
</feature>
<gene>
    <name evidence="2" type="ORF">BGZ99_002224</name>
</gene>
<evidence type="ECO:0000256" key="1">
    <source>
        <dbReference type="SAM" id="MobiDB-lite"/>
    </source>
</evidence>
<proteinExistence type="predicted"/>
<feature type="compositionally biased region" description="Basic and acidic residues" evidence="1">
    <location>
        <begin position="111"/>
        <end position="126"/>
    </location>
</feature>
<sequence>MQPSDTPVEDTIAKDTIAILQSSAITSSETIAAPDTQPIHSSDSALPQVTPLARELQQAQPPSLSQQEQPTHLRSRSIKASRSSSARNKKRRSTHSDPDDDDDDDDDLDDHEDKHGPTVRESSLKRDLSDVRRNEYCVLIQVYRHLLTAPEAWREGLGDGPRNQLATLTGVGIRTAQKAIHFSKHNKIDEVIANSSNRGRRPKVLDDDYKTQIMEIVRSHEAEGKSISSRMVKELLLRDYGIEIRPQTLRRDMTRLGLQWDKGHAAPKTTHTWKIKKRSKIASSQPSGDGARTAEMPMVVPTNSHIGQLFAEEPGESSSSSATLQMP</sequence>
<evidence type="ECO:0000313" key="3">
    <source>
        <dbReference type="Proteomes" id="UP000738325"/>
    </source>
</evidence>
<feature type="compositionally biased region" description="Basic residues" evidence="1">
    <location>
        <begin position="271"/>
        <end position="280"/>
    </location>
</feature>
<feature type="compositionally biased region" description="Polar residues" evidence="1">
    <location>
        <begin position="38"/>
        <end position="47"/>
    </location>
</feature>